<evidence type="ECO:0000259" key="2">
    <source>
        <dbReference type="PROSITE" id="PS51253"/>
    </source>
</evidence>
<dbReference type="OrthoDB" id="10043687at2759"/>
<name>A0A9Q1BUZ9_HOLLE</name>
<evidence type="ECO:0000313" key="3">
    <source>
        <dbReference type="EMBL" id="KAJ8033311.1"/>
    </source>
</evidence>
<organism evidence="3 4">
    <name type="scientific">Holothuria leucospilota</name>
    <name type="common">Black long sea cucumber</name>
    <name type="synonym">Mertensiothuria leucospilota</name>
    <dbReference type="NCBI Taxonomy" id="206669"/>
    <lineage>
        <taxon>Eukaryota</taxon>
        <taxon>Metazoa</taxon>
        <taxon>Echinodermata</taxon>
        <taxon>Eleutherozoa</taxon>
        <taxon>Echinozoa</taxon>
        <taxon>Holothuroidea</taxon>
        <taxon>Aspidochirotacea</taxon>
        <taxon>Aspidochirotida</taxon>
        <taxon>Holothuriidae</taxon>
        <taxon>Holothuria</taxon>
    </lineage>
</organism>
<dbReference type="InterPro" id="IPR004875">
    <property type="entry name" value="DDE_SF_endonuclease_dom"/>
</dbReference>
<dbReference type="EMBL" id="JAIZAY010000011">
    <property type="protein sequence ID" value="KAJ8033311.1"/>
    <property type="molecule type" value="Genomic_DNA"/>
</dbReference>
<reference evidence="3" key="1">
    <citation type="submission" date="2021-10" db="EMBL/GenBank/DDBJ databases">
        <title>Tropical sea cucumber genome reveals ecological adaptation and Cuvierian tubules defense mechanism.</title>
        <authorList>
            <person name="Chen T."/>
        </authorList>
    </citation>
    <scope>NUCLEOTIDE SEQUENCE</scope>
    <source>
        <strain evidence="3">Nanhai2018</strain>
        <tissue evidence="3">Muscle</tissue>
    </source>
</reference>
<comment type="caution">
    <text evidence="3">The sequence shown here is derived from an EMBL/GenBank/DDBJ whole genome shotgun (WGS) entry which is preliminary data.</text>
</comment>
<keyword evidence="1" id="KW-0238">DNA-binding</keyword>
<accession>A0A9Q1BUZ9</accession>
<sequence>MFNNKRNAVCQKSKSLESHLTNRKTKLALFSKNYRRKGIDKDSGTFNTPRTERIRTALEGLSDGTYNTISEAASTNGVHYDQIQRRATGNVKWYRRNGPEPHLTLGEERHLSRWVVTMGNRGFPVTPKQLKDTVQDMISKDGRKTPFRNGRPSNGWYTGFLKRNPEIKLKPTKLLNKARAKVTKEAVDDWFRNFDCFISDLNLSDKPHQIYNFDETGFGMCGKAPRYALGSQHTKGALPQMTSSEGRKQVTVGVCANADGKLLPPYFLFKGPKPSSWDPLAGAPLKRAAFFTESGWMTQAAFQYWFQHHFLPNIGNERPVVLLIDSHEGHIAYDLFQQAEQSNIHLYRFPPNATHILQPLDVGVFGHMKRSYWEYLRKWVAHNPGAQSHRGTSAGSLATFGKMWRGHV</sequence>
<dbReference type="PANTHER" id="PTHR19303">
    <property type="entry name" value="TRANSPOSON"/>
    <property type="match status" value="1"/>
</dbReference>
<keyword evidence="4" id="KW-1185">Reference proteome</keyword>
<dbReference type="PROSITE" id="PS51253">
    <property type="entry name" value="HTH_CENPB"/>
    <property type="match status" value="1"/>
</dbReference>
<dbReference type="GO" id="GO:0003677">
    <property type="term" value="F:DNA binding"/>
    <property type="evidence" value="ECO:0007669"/>
    <property type="project" value="UniProtKB-KW"/>
</dbReference>
<dbReference type="Gene3D" id="3.30.420.10">
    <property type="entry name" value="Ribonuclease H-like superfamily/Ribonuclease H"/>
    <property type="match status" value="1"/>
</dbReference>
<evidence type="ECO:0000313" key="4">
    <source>
        <dbReference type="Proteomes" id="UP001152320"/>
    </source>
</evidence>
<gene>
    <name evidence="3" type="ORF">HOLleu_23506</name>
</gene>
<dbReference type="Pfam" id="PF03184">
    <property type="entry name" value="DDE_1"/>
    <property type="match status" value="1"/>
</dbReference>
<protein>
    <submittedName>
        <fullName evidence="3">Jerky protein-like-like</fullName>
    </submittedName>
</protein>
<dbReference type="Pfam" id="PF03221">
    <property type="entry name" value="HTH_Tnp_Tc5"/>
    <property type="match status" value="1"/>
</dbReference>
<proteinExistence type="predicted"/>
<dbReference type="GO" id="GO:0005634">
    <property type="term" value="C:nucleus"/>
    <property type="evidence" value="ECO:0007669"/>
    <property type="project" value="TreeGrafter"/>
</dbReference>
<dbReference type="InterPro" id="IPR050863">
    <property type="entry name" value="CenT-Element_Derived"/>
</dbReference>
<dbReference type="Proteomes" id="UP001152320">
    <property type="component" value="Chromosome 11"/>
</dbReference>
<dbReference type="InterPro" id="IPR036397">
    <property type="entry name" value="RNaseH_sf"/>
</dbReference>
<dbReference type="AlphaFoldDB" id="A0A9Q1BUZ9"/>
<evidence type="ECO:0000256" key="1">
    <source>
        <dbReference type="ARBA" id="ARBA00023125"/>
    </source>
</evidence>
<dbReference type="SMART" id="SM00674">
    <property type="entry name" value="CENPB"/>
    <property type="match status" value="1"/>
</dbReference>
<dbReference type="PANTHER" id="PTHR19303:SF74">
    <property type="entry name" value="POGO TRANSPOSABLE ELEMENT WITH KRAB DOMAIN"/>
    <property type="match status" value="1"/>
</dbReference>
<dbReference type="InterPro" id="IPR006600">
    <property type="entry name" value="HTH_CenpB_DNA-bd_dom"/>
</dbReference>
<feature type="domain" description="HTH CENPB-type" evidence="2">
    <location>
        <begin position="95"/>
        <end position="170"/>
    </location>
</feature>